<keyword evidence="6" id="KW-1185">Reference proteome</keyword>
<gene>
    <name evidence="5" type="ORF">CTI12_AA055020</name>
</gene>
<feature type="region of interest" description="SAW" evidence="3">
    <location>
        <begin position="926"/>
        <end position="1002"/>
    </location>
</feature>
<proteinExistence type="inferred from homology"/>
<dbReference type="InterPro" id="IPR005202">
    <property type="entry name" value="TF_GRAS"/>
</dbReference>
<evidence type="ECO:0000313" key="6">
    <source>
        <dbReference type="Proteomes" id="UP000245207"/>
    </source>
</evidence>
<feature type="compositionally biased region" description="Polar residues" evidence="4">
    <location>
        <begin position="42"/>
        <end position="57"/>
    </location>
</feature>
<dbReference type="PANTHER" id="PTHR31636">
    <property type="entry name" value="OSJNBA0084A10.13 PROTEIN-RELATED"/>
    <property type="match status" value="1"/>
</dbReference>
<feature type="region of interest" description="VHIID" evidence="3">
    <location>
        <begin position="705"/>
        <end position="770"/>
    </location>
</feature>
<comment type="caution">
    <text evidence="3">Lacks conserved residue(s) required for the propagation of feature annotation.</text>
</comment>
<feature type="compositionally biased region" description="Polar residues" evidence="4">
    <location>
        <begin position="587"/>
        <end position="605"/>
    </location>
</feature>
<dbReference type="Proteomes" id="UP000245207">
    <property type="component" value="Unassembled WGS sequence"/>
</dbReference>
<dbReference type="OrthoDB" id="1913536at2759"/>
<feature type="compositionally biased region" description="Low complexity" evidence="4">
    <location>
        <begin position="495"/>
        <end position="512"/>
    </location>
</feature>
<feature type="region of interest" description="PFYRE" evidence="3">
    <location>
        <begin position="832"/>
        <end position="923"/>
    </location>
</feature>
<dbReference type="EMBL" id="PKPP01000272">
    <property type="protein sequence ID" value="PWA95012.1"/>
    <property type="molecule type" value="Genomic_DNA"/>
</dbReference>
<protein>
    <submittedName>
        <fullName evidence="5">GRAS protein</fullName>
    </submittedName>
</protein>
<evidence type="ECO:0000256" key="3">
    <source>
        <dbReference type="PROSITE-ProRule" id="PRU01191"/>
    </source>
</evidence>
<feature type="region of interest" description="Disordered" evidence="4">
    <location>
        <begin position="1"/>
        <end position="91"/>
    </location>
</feature>
<feature type="region of interest" description="Disordered" evidence="4">
    <location>
        <begin position="485"/>
        <end position="516"/>
    </location>
</feature>
<feature type="compositionally biased region" description="Polar residues" evidence="4">
    <location>
        <begin position="1"/>
        <end position="10"/>
    </location>
</feature>
<accession>A0A2U1QAP6</accession>
<organism evidence="5 6">
    <name type="scientific">Artemisia annua</name>
    <name type="common">Sweet wormwood</name>
    <dbReference type="NCBI Taxonomy" id="35608"/>
    <lineage>
        <taxon>Eukaryota</taxon>
        <taxon>Viridiplantae</taxon>
        <taxon>Streptophyta</taxon>
        <taxon>Embryophyta</taxon>
        <taxon>Tracheophyta</taxon>
        <taxon>Spermatophyta</taxon>
        <taxon>Magnoliopsida</taxon>
        <taxon>eudicotyledons</taxon>
        <taxon>Gunneridae</taxon>
        <taxon>Pentapetalae</taxon>
        <taxon>asterids</taxon>
        <taxon>campanulids</taxon>
        <taxon>Asterales</taxon>
        <taxon>Asteraceae</taxon>
        <taxon>Asteroideae</taxon>
        <taxon>Anthemideae</taxon>
        <taxon>Artemisiinae</taxon>
        <taxon>Artemisia</taxon>
    </lineage>
</organism>
<feature type="compositionally biased region" description="Low complexity" evidence="4">
    <location>
        <begin position="541"/>
        <end position="578"/>
    </location>
</feature>
<feature type="region of interest" description="Disordered" evidence="4">
    <location>
        <begin position="541"/>
        <end position="605"/>
    </location>
</feature>
<keyword evidence="1" id="KW-0805">Transcription regulation</keyword>
<dbReference type="Pfam" id="PF03004">
    <property type="entry name" value="Transposase_24"/>
    <property type="match status" value="1"/>
</dbReference>
<comment type="similarity">
    <text evidence="3">Belongs to the GRAS family.</text>
</comment>
<keyword evidence="2" id="KW-0804">Transcription</keyword>
<sequence length="1004" mass="114149">MSGRGRSQATRGKGNRRANISHRLIPNSPMPVTPPSTLLVPHSSSPVRDTLSPTPMESQVPVAPTEAISSTSTNDDTSTQKRGPRGEYLNRNIPKDASEKKLIHIIGPSEYLESCAAISITKDFKAHFRGTQTQWSQLDDDFVDLLYQCFLDRYKYEETMDPKEARKVWVRRLMERCRGTWAMVRKKCEKDSGSSNKADWRNFRPEFVNVGADWDCIIESWMKLEWMRRSKVGAENRKKVPGDVEGTSSYVRHTGGSKSFRAHSHEWEKKTGKRASKVDMFERLHKRNKGNGVWCDTRSEKVVTTYKESIQAVDGVGLDSSDGVGLDSPSGIPFDSEAWEKAIGDPKKKNFYGHGITQDPEILHGHGTKSYSTLVDNEANIQAQVNARVESRLEEVREEMRAEMRAEMRKMFSDQLQVTSSNNNGRYSNEPVSLVISLLTAFSNEFRPYCNEFGPLLLALFLVVKVTIVVMDTLFRLVTFQKQHHPHHPHPHSFNNSTTTTTTNSSSSRSSTQQTPYHFNYQQPQEQEECFNFFMDEEDYSSSSRHQHNQNQYYSSQQPPYSHQSLSNTPTPTTSTTTTPPPLSHYGFSTSEHQQSSDPNINYSYSPARDVTMEYSNSFTTNTWASDVLLDAARAVADKNSSRLQQLMWMLNELSSPYGDTDQKLSSYFLQALFSRMTDAGDRSYRTLSSASDKMCSFESTRKLVLKFQEVSPWTTFGHVACNGAIMEALEGETKLHIIDVSNTYCTQWPTLLEAIATRTDETPHLRLTTIVVTKQNGDVSGVQKVMREIGTRMEKFARLMGVPFKFNVIHHTGDLSDLNLSLLHIQDDEALAINLNGSFRSVINNRRDYLLSTFRSLNPKIITVVDEEADFSYGTEGFEFVRGFQECLRWFRVYFEALDESFSKTSNERLMLERAAGRAIMDLVACSPNESMERREIAPRWSGRFHANGFIPVSYSDEVCDDVRALLRRYREGWSMAPPDTAAGMFLTWKDTPVVWASAWKPI</sequence>
<name>A0A2U1QAP6_ARTAN</name>
<evidence type="ECO:0000313" key="5">
    <source>
        <dbReference type="EMBL" id="PWA95012.1"/>
    </source>
</evidence>
<reference evidence="5 6" key="1">
    <citation type="journal article" date="2018" name="Mol. Plant">
        <title>The genome of Artemisia annua provides insight into the evolution of Asteraceae family and artemisinin biosynthesis.</title>
        <authorList>
            <person name="Shen Q."/>
            <person name="Zhang L."/>
            <person name="Liao Z."/>
            <person name="Wang S."/>
            <person name="Yan T."/>
            <person name="Shi P."/>
            <person name="Liu M."/>
            <person name="Fu X."/>
            <person name="Pan Q."/>
            <person name="Wang Y."/>
            <person name="Lv Z."/>
            <person name="Lu X."/>
            <person name="Zhang F."/>
            <person name="Jiang W."/>
            <person name="Ma Y."/>
            <person name="Chen M."/>
            <person name="Hao X."/>
            <person name="Li L."/>
            <person name="Tang Y."/>
            <person name="Lv G."/>
            <person name="Zhou Y."/>
            <person name="Sun X."/>
            <person name="Brodelius P.E."/>
            <person name="Rose J.K.C."/>
            <person name="Tang K."/>
        </authorList>
    </citation>
    <scope>NUCLEOTIDE SEQUENCE [LARGE SCALE GENOMIC DNA]</scope>
    <source>
        <strain evidence="6">cv. Huhao1</strain>
        <tissue evidence="5">Leaf</tissue>
    </source>
</reference>
<dbReference type="InterPro" id="IPR004252">
    <property type="entry name" value="Probable_transposase_24"/>
</dbReference>
<comment type="caution">
    <text evidence="5">The sequence shown here is derived from an EMBL/GenBank/DDBJ whole genome shotgun (WGS) entry which is preliminary data.</text>
</comment>
<evidence type="ECO:0000256" key="4">
    <source>
        <dbReference type="SAM" id="MobiDB-lite"/>
    </source>
</evidence>
<dbReference type="AlphaFoldDB" id="A0A2U1QAP6"/>
<dbReference type="Pfam" id="PF03514">
    <property type="entry name" value="GRAS"/>
    <property type="match status" value="1"/>
</dbReference>
<evidence type="ECO:0000256" key="2">
    <source>
        <dbReference type="ARBA" id="ARBA00023163"/>
    </source>
</evidence>
<feature type="short sequence motif" description="VHIID" evidence="3">
    <location>
        <begin position="736"/>
        <end position="740"/>
    </location>
</feature>
<dbReference type="STRING" id="35608.A0A2U1QAP6"/>
<dbReference type="PROSITE" id="PS50985">
    <property type="entry name" value="GRAS"/>
    <property type="match status" value="1"/>
</dbReference>
<evidence type="ECO:0000256" key="1">
    <source>
        <dbReference type="ARBA" id="ARBA00023015"/>
    </source>
</evidence>